<accession>A0A8T1CHE6</accession>
<reference evidence="1" key="1">
    <citation type="submission" date="2018-10" db="EMBL/GenBank/DDBJ databases">
        <title>Effector identification in a new, highly contiguous assembly of the strawberry crown rot pathogen Phytophthora cactorum.</title>
        <authorList>
            <person name="Armitage A.D."/>
            <person name="Nellist C.F."/>
            <person name="Bates H."/>
            <person name="Vickerstaff R.J."/>
            <person name="Harrison R.J."/>
        </authorList>
    </citation>
    <scope>NUCLEOTIDE SEQUENCE</scope>
    <source>
        <strain evidence="1">4040</strain>
    </source>
</reference>
<name>A0A8T1CHE6_9STRA</name>
<evidence type="ECO:0000313" key="1">
    <source>
        <dbReference type="EMBL" id="KAG2923015.1"/>
    </source>
</evidence>
<dbReference type="AlphaFoldDB" id="A0A8T1CHE6"/>
<organism evidence="1 2">
    <name type="scientific">Phytophthora cactorum</name>
    <dbReference type="NCBI Taxonomy" id="29920"/>
    <lineage>
        <taxon>Eukaryota</taxon>
        <taxon>Sar</taxon>
        <taxon>Stramenopiles</taxon>
        <taxon>Oomycota</taxon>
        <taxon>Peronosporomycetes</taxon>
        <taxon>Peronosporales</taxon>
        <taxon>Peronosporaceae</taxon>
        <taxon>Phytophthora</taxon>
    </lineage>
</organism>
<evidence type="ECO:0000313" key="2">
    <source>
        <dbReference type="Proteomes" id="UP000736787"/>
    </source>
</evidence>
<dbReference type="EMBL" id="RCMK01000542">
    <property type="protein sequence ID" value="KAG2923015.1"/>
    <property type="molecule type" value="Genomic_DNA"/>
</dbReference>
<gene>
    <name evidence="1" type="ORF">PC117_g15831</name>
</gene>
<dbReference type="Proteomes" id="UP000736787">
    <property type="component" value="Unassembled WGS sequence"/>
</dbReference>
<sequence>MARGAPALLRPQDLRRTPTRAVRLAKTHCLVLQPSPLTKIAPAM</sequence>
<proteinExistence type="predicted"/>
<protein>
    <submittedName>
        <fullName evidence="1">Uncharacterized protein</fullName>
    </submittedName>
</protein>
<comment type="caution">
    <text evidence="1">The sequence shown here is derived from an EMBL/GenBank/DDBJ whole genome shotgun (WGS) entry which is preliminary data.</text>
</comment>